<organism evidence="1 2">
    <name type="scientific">Horticoccus luteus</name>
    <dbReference type="NCBI Taxonomy" id="2862869"/>
    <lineage>
        <taxon>Bacteria</taxon>
        <taxon>Pseudomonadati</taxon>
        <taxon>Verrucomicrobiota</taxon>
        <taxon>Opitutia</taxon>
        <taxon>Opitutales</taxon>
        <taxon>Opitutaceae</taxon>
        <taxon>Horticoccus</taxon>
    </lineage>
</organism>
<protein>
    <submittedName>
        <fullName evidence="1">DUF1826 domain-containing protein</fullName>
    </submittedName>
</protein>
<proteinExistence type="predicted"/>
<accession>A0A8F9TXF8</accession>
<evidence type="ECO:0000313" key="1">
    <source>
        <dbReference type="EMBL" id="QYM79639.1"/>
    </source>
</evidence>
<dbReference type="Proteomes" id="UP000825051">
    <property type="component" value="Chromosome"/>
</dbReference>
<reference evidence="1" key="1">
    <citation type="submission" date="2021-08" db="EMBL/GenBank/DDBJ databases">
        <title>Genome of a novel bacterium of the phylum Verrucomicrobia, Oleiharenicola sp. KSB-15.</title>
        <authorList>
            <person name="Chung J.-H."/>
            <person name="Ahn J.-H."/>
            <person name="Yoon Y."/>
            <person name="Kim D.-Y."/>
            <person name="An S.-H."/>
            <person name="Park I."/>
            <person name="Yeon J."/>
        </authorList>
    </citation>
    <scope>NUCLEOTIDE SEQUENCE</scope>
    <source>
        <strain evidence="1">KSB-15</strain>
    </source>
</reference>
<sequence>MKIVSTFDELAATPFADGVNALCWSRPLTGDFAALVAALGPVANIIPLDAARLPSLSLDVSARAAADFLLADQQRLRALGLSPNLDCIAAYPRDDSGSAVPIDVYSFHADSATVPTDTWLCTYFGAPSEGLRNEDALRCVDVPATRAALLAEFGGADDADFRTYLADQCYDLHYDTLPGAQPYSFGVGALWRIAVEYPGSPVPPCIHRAPATAPVDPPRLLLIS</sequence>
<evidence type="ECO:0000313" key="2">
    <source>
        <dbReference type="Proteomes" id="UP000825051"/>
    </source>
</evidence>
<dbReference type="EMBL" id="CP080507">
    <property type="protein sequence ID" value="QYM79639.1"/>
    <property type="molecule type" value="Genomic_DNA"/>
</dbReference>
<dbReference type="AlphaFoldDB" id="A0A8F9TXF8"/>
<dbReference type="RefSeq" id="WP_220163797.1">
    <property type="nucleotide sequence ID" value="NZ_CP080507.1"/>
</dbReference>
<keyword evidence="2" id="KW-1185">Reference proteome</keyword>
<dbReference type="KEGG" id="ole:K0B96_03195"/>
<name>A0A8F9TXF8_9BACT</name>
<gene>
    <name evidence="1" type="ORF">K0B96_03195</name>
</gene>